<dbReference type="Proteomes" id="UP001438707">
    <property type="component" value="Unassembled WGS sequence"/>
</dbReference>
<proteinExistence type="predicted"/>
<sequence>MRSSPYDILQGQGLESLSARTVNPKPAIAEPVRQKQRPSRRRILLSLGPLALPDQLLKQLQGEAGLWRQEIDLYKRQAGQYVQERLKKTGLLPHRQPSAQPTPLPDIPMDPDFAAMLLAVPLRVVTAGWSTSSPSMPGWDESRFRLDLSSLKSRELPYFRKAEACGHCGQEPGAGAGLADRRWFDFQSYIQYKALARQMPADQRPAEELPSVDEETGRRIEPRIVSRSAAEHLRYSLGRQLLQHLQATAPSQADRSLLQSSNPSLNTIRPGVRVILDRFQHAGVMDSAQLCQFGISQDEDEVLLWTCIEILSFLDFFTIPFFGASRSEARNRYVWERGEPAYLKYWMRDSATQLSSAALRQEEGFSQDYIAGTIEAYLEQCGVYAYRVQHSSSIYEPALTSEQMTLRRLKPLPNGEEDARLFELDGCPNGQQTSCY</sequence>
<comment type="caution">
    <text evidence="1">The sequence shown here is derived from an EMBL/GenBank/DDBJ whole genome shotgun (WGS) entry which is preliminary data.</text>
</comment>
<reference evidence="1 2" key="1">
    <citation type="journal article" date="2024" name="Nat. Commun.">
        <title>Phylogenomics reveals the evolutionary origins of lichenization in chlorophyte algae.</title>
        <authorList>
            <person name="Puginier C."/>
            <person name="Libourel C."/>
            <person name="Otte J."/>
            <person name="Skaloud P."/>
            <person name="Haon M."/>
            <person name="Grisel S."/>
            <person name="Petersen M."/>
            <person name="Berrin J.G."/>
            <person name="Delaux P.M."/>
            <person name="Dal Grande F."/>
            <person name="Keller J."/>
        </authorList>
    </citation>
    <scope>NUCLEOTIDE SEQUENCE [LARGE SCALE GENOMIC DNA]</scope>
    <source>
        <strain evidence="1 2">SAG 2145</strain>
    </source>
</reference>
<accession>A0AAW1SC13</accession>
<evidence type="ECO:0000313" key="1">
    <source>
        <dbReference type="EMBL" id="KAK9843167.1"/>
    </source>
</evidence>
<keyword evidence="2" id="KW-1185">Reference proteome</keyword>
<dbReference type="EMBL" id="JALJOS010000002">
    <property type="protein sequence ID" value="KAK9843167.1"/>
    <property type="molecule type" value="Genomic_DNA"/>
</dbReference>
<gene>
    <name evidence="1" type="ORF">WJX74_007889</name>
</gene>
<name>A0AAW1SC13_9CHLO</name>
<organism evidence="1 2">
    <name type="scientific">Apatococcus lobatus</name>
    <dbReference type="NCBI Taxonomy" id="904363"/>
    <lineage>
        <taxon>Eukaryota</taxon>
        <taxon>Viridiplantae</taxon>
        <taxon>Chlorophyta</taxon>
        <taxon>core chlorophytes</taxon>
        <taxon>Trebouxiophyceae</taxon>
        <taxon>Chlorellales</taxon>
        <taxon>Chlorellaceae</taxon>
        <taxon>Apatococcus</taxon>
    </lineage>
</organism>
<evidence type="ECO:0000313" key="2">
    <source>
        <dbReference type="Proteomes" id="UP001438707"/>
    </source>
</evidence>
<protein>
    <submittedName>
        <fullName evidence="1">Uncharacterized protein</fullName>
    </submittedName>
</protein>
<dbReference type="AlphaFoldDB" id="A0AAW1SC13"/>